<dbReference type="AlphaFoldDB" id="M6V4A2"/>
<evidence type="ECO:0008006" key="3">
    <source>
        <dbReference type="Google" id="ProtNLM"/>
    </source>
</evidence>
<sequence length="66" mass="7567">MRLNVFEQAESHFQEMLSFCKNANDQSDVYHQGKINWAEIPKSEISFVYTKASEGGDFIEPVPKVT</sequence>
<organism evidence="1 2">
    <name type="scientific">Leptospira santarosai str. ZUN179</name>
    <dbReference type="NCBI Taxonomy" id="1049985"/>
    <lineage>
        <taxon>Bacteria</taxon>
        <taxon>Pseudomonadati</taxon>
        <taxon>Spirochaetota</taxon>
        <taxon>Spirochaetia</taxon>
        <taxon>Leptospirales</taxon>
        <taxon>Leptospiraceae</taxon>
        <taxon>Leptospira</taxon>
    </lineage>
</organism>
<proteinExistence type="predicted"/>
<accession>M6V4A2</accession>
<dbReference type="RefSeq" id="WP_004479875.1">
    <property type="nucleotide sequence ID" value="NZ_AHOQ02000039.1"/>
</dbReference>
<comment type="caution">
    <text evidence="1">The sequence shown here is derived from an EMBL/GenBank/DDBJ whole genome shotgun (WGS) entry which is preliminary data.</text>
</comment>
<evidence type="ECO:0000313" key="2">
    <source>
        <dbReference type="Proteomes" id="UP000012160"/>
    </source>
</evidence>
<reference evidence="1 2" key="1">
    <citation type="submission" date="2013-01" db="EMBL/GenBank/DDBJ databases">
        <authorList>
            <person name="Harkins D.M."/>
            <person name="Durkin A.S."/>
            <person name="Brinkac L.M."/>
            <person name="Haft D.H."/>
            <person name="Selengut J.D."/>
            <person name="Sanka R."/>
            <person name="DePew J."/>
            <person name="Purushe J."/>
            <person name="Matthias M.A."/>
            <person name="Vinetz J.M."/>
            <person name="Sutton G.G."/>
            <person name="Nierman W.C."/>
            <person name="Fouts D.E."/>
        </authorList>
    </citation>
    <scope>NUCLEOTIDE SEQUENCE [LARGE SCALE GENOMIC DNA]</scope>
    <source>
        <strain evidence="1 2">ZUN179</strain>
    </source>
</reference>
<protein>
    <recommendedName>
        <fullName evidence="3">Glycosyl hydrolase family 25 domain protein</fullName>
    </recommendedName>
</protein>
<dbReference type="Proteomes" id="UP000012160">
    <property type="component" value="Unassembled WGS sequence"/>
</dbReference>
<dbReference type="EMBL" id="AHOQ02000039">
    <property type="protein sequence ID" value="EMO44338.1"/>
    <property type="molecule type" value="Genomic_DNA"/>
</dbReference>
<evidence type="ECO:0000313" key="1">
    <source>
        <dbReference type="EMBL" id="EMO44338.1"/>
    </source>
</evidence>
<name>M6V4A2_9LEPT</name>
<dbReference type="Gene3D" id="3.20.20.80">
    <property type="entry name" value="Glycosidases"/>
    <property type="match status" value="1"/>
</dbReference>
<gene>
    <name evidence="1" type="ORF">LEP1GSC187_3926</name>
</gene>